<protein>
    <submittedName>
        <fullName evidence="1">Uncharacterized protein</fullName>
    </submittedName>
</protein>
<organism evidence="1 2">
    <name type="scientific">Methylocystis iwaonis</name>
    <dbReference type="NCBI Taxonomy" id="2885079"/>
    <lineage>
        <taxon>Bacteria</taxon>
        <taxon>Pseudomonadati</taxon>
        <taxon>Pseudomonadota</taxon>
        <taxon>Alphaproteobacteria</taxon>
        <taxon>Hyphomicrobiales</taxon>
        <taxon>Methylocystaceae</taxon>
        <taxon>Methylocystis</taxon>
    </lineage>
</organism>
<dbReference type="EMBL" id="AP027142">
    <property type="protein sequence ID" value="BDV35139.1"/>
    <property type="molecule type" value="Genomic_DNA"/>
</dbReference>
<keyword evidence="2" id="KW-1185">Reference proteome</keyword>
<evidence type="ECO:0000313" key="2">
    <source>
        <dbReference type="Proteomes" id="UP001317629"/>
    </source>
</evidence>
<name>A0ABM8EAY3_9HYPH</name>
<dbReference type="RefSeq" id="WP_202073605.1">
    <property type="nucleotide sequence ID" value="NZ_AP027142.1"/>
</dbReference>
<accession>A0ABM8EAY3</accession>
<evidence type="ECO:0000313" key="1">
    <source>
        <dbReference type="EMBL" id="BDV35139.1"/>
    </source>
</evidence>
<dbReference type="Proteomes" id="UP001317629">
    <property type="component" value="Chromosome"/>
</dbReference>
<reference evidence="1 2" key="1">
    <citation type="journal article" date="2023" name="Int. J. Syst. Evol. Microbiol.">
        <title>Methylocystis iwaonis sp. nov., a type II methane-oxidizing bacterium from surface soil of a rice paddy field in Japan, and emended description of the genus Methylocystis (ex Whittenbury et al. 1970) Bowman et al. 1993.</title>
        <authorList>
            <person name="Kaise H."/>
            <person name="Sawadogo J.B."/>
            <person name="Alam M.S."/>
            <person name="Ueno C."/>
            <person name="Dianou D."/>
            <person name="Shinjo R."/>
            <person name="Asakawa S."/>
        </authorList>
    </citation>
    <scope>NUCLEOTIDE SEQUENCE [LARGE SCALE GENOMIC DNA]</scope>
    <source>
        <strain evidence="1 2">SS37A-Re</strain>
    </source>
</reference>
<gene>
    <name evidence="1" type="ORF">SS37A_26680</name>
</gene>
<sequence length="108" mass="12586">MDNGINDDKPQQLPDNLPIGLMFDPMEQMRELLFGATKRETERQFNILEAKLEETRREFLTRFEELDSRILELSQETEKNRLETIEAIGGAIVELGYIIKAMSEKRKA</sequence>
<proteinExistence type="predicted"/>